<evidence type="ECO:0000259" key="3">
    <source>
        <dbReference type="Pfam" id="PF06602"/>
    </source>
</evidence>
<dbReference type="Pfam" id="PF06602">
    <property type="entry name" value="Myotub-related"/>
    <property type="match status" value="1"/>
</dbReference>
<comment type="similarity">
    <text evidence="1">Belongs to the protein-tyrosine phosphatase family. Non-receptor class myotubularin subfamily.</text>
</comment>
<reference evidence="4" key="1">
    <citation type="submission" date="2022-01" db="UniProtKB">
        <authorList>
            <consortium name="EnsemblMetazoa"/>
        </authorList>
    </citation>
    <scope>IDENTIFICATION</scope>
</reference>
<feature type="region of interest" description="Disordered" evidence="2">
    <location>
        <begin position="589"/>
        <end position="616"/>
    </location>
</feature>
<name>A0A8I6RNQ5_CIMLE</name>
<keyword evidence="5" id="KW-1185">Reference proteome</keyword>
<dbReference type="CDD" id="cd13213">
    <property type="entry name" value="PH-GRAM_MTMR14"/>
    <property type="match status" value="1"/>
</dbReference>
<proteinExistence type="inferred from homology"/>
<dbReference type="PROSITE" id="PS00383">
    <property type="entry name" value="TYR_PHOSPHATASE_1"/>
    <property type="match status" value="1"/>
</dbReference>
<feature type="compositionally biased region" description="Polar residues" evidence="2">
    <location>
        <begin position="522"/>
        <end position="540"/>
    </location>
</feature>
<dbReference type="CTD" id="36959"/>
<dbReference type="OMA" id="IPICNGG"/>
<dbReference type="InterPro" id="IPR010569">
    <property type="entry name" value="Myotubularin-like_Pase_dom"/>
</dbReference>
<dbReference type="InterPro" id="IPR039803">
    <property type="entry name" value="MTMR14_PH-GRAM"/>
</dbReference>
<dbReference type="PANTHER" id="PTHR13524:SF2">
    <property type="entry name" value="MYOTUBULARIN-RELATED PROTEIN 14"/>
    <property type="match status" value="1"/>
</dbReference>
<sequence>MADIRNKDIQKLLNYFSRNTFRAKDSDAKTNKILQRCIDLVSLDYSHVEINNTNGELSAHYPSKIIIMEYEKANENNEPELTNRSSSKKVKSNGTIYESVYDAAKLKELFGKARFARCRARFPLPVILYKGKNICRSATLSGGPEIYGRSGLDYLFCSEDTGQEDSNESEEEGKYSKDWQLCDRVRNQDIKLLKTLNVGAIIDFMVEKKKVKFGVNVTSSEKVDKENRYSDFTIISLPYPGCEFFKEYRNNDYVAGGLVFNWAQTHVDASIGIPDDNISSQLKIDWENYKLWDLVTLTQNYMQLVIRYLVDQPQGVLIHCISGWDRTPLFVSLLRLSLWADGAIHQTLTAKQILYFTIAYDWMFFGHNLVDRISKGEDIFFFCFYFLKHMMGDEFSVVSRTNSKQRNNTVLRTDSDLQLEGILLDAEAPVCSQGSNMSLNSSWSSISSKSQETPPVFFQAEDQCSINSCDSISCKQAGKQDLNQGNCFLAVPPQANQTSSNNANGVENGLGEKQYPPVPEVKNNSETLSADPNSNTSKISDINIGKINPTRTSPVAVPTRPLNNVRQRSESTSSLSTGSWQFISGTGSLRGSGSNSTCGSHLSSNNSRTPLSDSQLLGDSTTTVIEDECFMYGRNTDAALLRRERLRKIRSLFYKSYCCTVGIKLKDGSRVRGLGNLLGNFAERVGIISTQRTSV</sequence>
<organism evidence="4 5">
    <name type="scientific">Cimex lectularius</name>
    <name type="common">Bed bug</name>
    <name type="synonym">Acanthia lectularia</name>
    <dbReference type="NCBI Taxonomy" id="79782"/>
    <lineage>
        <taxon>Eukaryota</taxon>
        <taxon>Metazoa</taxon>
        <taxon>Ecdysozoa</taxon>
        <taxon>Arthropoda</taxon>
        <taxon>Hexapoda</taxon>
        <taxon>Insecta</taxon>
        <taxon>Pterygota</taxon>
        <taxon>Neoptera</taxon>
        <taxon>Paraneoptera</taxon>
        <taxon>Hemiptera</taxon>
        <taxon>Heteroptera</taxon>
        <taxon>Panheteroptera</taxon>
        <taxon>Cimicomorpha</taxon>
        <taxon>Cimicidae</taxon>
        <taxon>Cimex</taxon>
    </lineage>
</organism>
<dbReference type="Gene3D" id="3.90.190.10">
    <property type="entry name" value="Protein tyrosine phosphatase superfamily"/>
    <property type="match status" value="1"/>
</dbReference>
<dbReference type="GeneID" id="106666870"/>
<dbReference type="PANTHER" id="PTHR13524">
    <property type="entry name" value="MYOTUBULARIN-RELATED"/>
    <property type="match status" value="1"/>
</dbReference>
<accession>A0A8I6RNQ5</accession>
<dbReference type="KEGG" id="clec:106666870"/>
<dbReference type="InterPro" id="IPR039802">
    <property type="entry name" value="MTMR14"/>
</dbReference>
<protein>
    <recommendedName>
        <fullName evidence="3">Myotubularin phosphatase domain-containing protein</fullName>
    </recommendedName>
</protein>
<dbReference type="AlphaFoldDB" id="A0A8I6RNQ5"/>
<dbReference type="RefSeq" id="XP_014249850.1">
    <property type="nucleotide sequence ID" value="XM_014394364.2"/>
</dbReference>
<feature type="region of interest" description="Disordered" evidence="2">
    <location>
        <begin position="495"/>
        <end position="558"/>
    </location>
</feature>
<dbReference type="InterPro" id="IPR029021">
    <property type="entry name" value="Prot-tyrosine_phosphatase-like"/>
</dbReference>
<evidence type="ECO:0000256" key="2">
    <source>
        <dbReference type="SAM" id="MobiDB-lite"/>
    </source>
</evidence>
<dbReference type="OrthoDB" id="2408718at2759"/>
<dbReference type="InterPro" id="IPR016130">
    <property type="entry name" value="Tyr_Pase_AS"/>
</dbReference>
<evidence type="ECO:0000313" key="4">
    <source>
        <dbReference type="EnsemblMetazoa" id="XP_014249850.1"/>
    </source>
</evidence>
<evidence type="ECO:0000313" key="5">
    <source>
        <dbReference type="Proteomes" id="UP000494040"/>
    </source>
</evidence>
<dbReference type="Proteomes" id="UP000494040">
    <property type="component" value="Unassembled WGS sequence"/>
</dbReference>
<evidence type="ECO:0000256" key="1">
    <source>
        <dbReference type="ARBA" id="ARBA00007471"/>
    </source>
</evidence>
<dbReference type="SUPFAM" id="SSF52799">
    <property type="entry name" value="(Phosphotyrosine protein) phosphatases II"/>
    <property type="match status" value="1"/>
</dbReference>
<dbReference type="GO" id="GO:0004438">
    <property type="term" value="F:phosphatidylinositol-3-phosphate phosphatase activity"/>
    <property type="evidence" value="ECO:0007669"/>
    <property type="project" value="InterPro"/>
</dbReference>
<feature type="domain" description="Myotubularin phosphatase" evidence="3">
    <location>
        <begin position="300"/>
        <end position="459"/>
    </location>
</feature>
<dbReference type="EnsemblMetazoa" id="XM_014394364.2">
    <property type="protein sequence ID" value="XP_014249850.1"/>
    <property type="gene ID" value="LOC106666870"/>
</dbReference>
<feature type="compositionally biased region" description="Polar residues" evidence="2">
    <location>
        <begin position="495"/>
        <end position="505"/>
    </location>
</feature>